<dbReference type="PROSITE" id="PS00211">
    <property type="entry name" value="ABC_TRANSPORTER_1"/>
    <property type="match status" value="1"/>
</dbReference>
<feature type="domain" description="ABC transmembrane type-1" evidence="9">
    <location>
        <begin position="37"/>
        <end position="325"/>
    </location>
</feature>
<dbReference type="NCBIfam" id="NF045513">
    <property type="entry name" value="HepA_fam_ABC"/>
    <property type="match status" value="1"/>
</dbReference>
<dbReference type="InterPro" id="IPR011527">
    <property type="entry name" value="ABC1_TM_dom"/>
</dbReference>
<dbReference type="Gene3D" id="3.40.50.300">
    <property type="entry name" value="P-loop containing nucleotide triphosphate hydrolases"/>
    <property type="match status" value="1"/>
</dbReference>
<dbReference type="Gene3D" id="1.20.1560.10">
    <property type="entry name" value="ABC transporter type 1, transmembrane domain"/>
    <property type="match status" value="1"/>
</dbReference>
<reference evidence="10 11" key="1">
    <citation type="journal article" date="2019" name="Front. Microbiol.">
        <title>Genomic Features for Desiccation Tolerance and Sugar Biosynthesis in the Extremophile Gloeocapsopsis sp. UTEX B3054.</title>
        <authorList>
            <person name="Urrejola C."/>
            <person name="Alcorta J."/>
            <person name="Salas L."/>
            <person name="Vasquez M."/>
            <person name="Polz M.F."/>
            <person name="Vicuna R."/>
            <person name="Diez B."/>
        </authorList>
    </citation>
    <scope>NUCLEOTIDE SEQUENCE [LARGE SCALE GENOMIC DNA]</scope>
    <source>
        <strain evidence="10 11">1H9</strain>
    </source>
</reference>
<gene>
    <name evidence="10" type="ORF">BWI75_09160</name>
</gene>
<dbReference type="PANTHER" id="PTHR43394:SF1">
    <property type="entry name" value="ATP-BINDING CASSETTE SUB-FAMILY B MEMBER 10, MITOCHONDRIAL"/>
    <property type="match status" value="1"/>
</dbReference>
<dbReference type="AlphaFoldDB" id="A0A6N8FTT6"/>
<feature type="transmembrane region" description="Helical" evidence="7">
    <location>
        <begin position="286"/>
        <end position="303"/>
    </location>
</feature>
<dbReference type="PROSITE" id="PS50893">
    <property type="entry name" value="ABC_TRANSPORTER_2"/>
    <property type="match status" value="1"/>
</dbReference>
<keyword evidence="11" id="KW-1185">Reference proteome</keyword>
<feature type="transmembrane region" description="Helical" evidence="7">
    <location>
        <begin position="94"/>
        <end position="115"/>
    </location>
</feature>
<dbReference type="InterPro" id="IPR027417">
    <property type="entry name" value="P-loop_NTPase"/>
</dbReference>
<dbReference type="SUPFAM" id="SSF90123">
    <property type="entry name" value="ABC transporter transmembrane region"/>
    <property type="match status" value="1"/>
</dbReference>
<dbReference type="PANTHER" id="PTHR43394">
    <property type="entry name" value="ATP-DEPENDENT PERMEASE MDL1, MITOCHONDRIAL"/>
    <property type="match status" value="1"/>
</dbReference>
<evidence type="ECO:0000256" key="7">
    <source>
        <dbReference type="SAM" id="Phobius"/>
    </source>
</evidence>
<dbReference type="SMART" id="SM00382">
    <property type="entry name" value="AAA"/>
    <property type="match status" value="1"/>
</dbReference>
<evidence type="ECO:0000256" key="6">
    <source>
        <dbReference type="ARBA" id="ARBA00023136"/>
    </source>
</evidence>
<dbReference type="Proteomes" id="UP000441797">
    <property type="component" value="Unassembled WGS sequence"/>
</dbReference>
<comment type="caution">
    <text evidence="10">The sequence shown here is derived from an EMBL/GenBank/DDBJ whole genome shotgun (WGS) entry which is preliminary data.</text>
</comment>
<dbReference type="InterPro" id="IPR003593">
    <property type="entry name" value="AAA+_ATPase"/>
</dbReference>
<dbReference type="Pfam" id="PF00005">
    <property type="entry name" value="ABC_tran"/>
    <property type="match status" value="1"/>
</dbReference>
<dbReference type="PROSITE" id="PS50929">
    <property type="entry name" value="ABC_TM1F"/>
    <property type="match status" value="1"/>
</dbReference>
<keyword evidence="4 10" id="KW-0067">ATP-binding</keyword>
<keyword evidence="5 7" id="KW-1133">Transmembrane helix</keyword>
<feature type="domain" description="ABC transporter" evidence="8">
    <location>
        <begin position="374"/>
        <end position="608"/>
    </location>
</feature>
<evidence type="ECO:0000313" key="11">
    <source>
        <dbReference type="Proteomes" id="UP000441797"/>
    </source>
</evidence>
<comment type="subcellular location">
    <subcellularLocation>
        <location evidence="1">Cell membrane</location>
        <topology evidence="1">Multi-pass membrane protein</topology>
    </subcellularLocation>
</comment>
<keyword evidence="3" id="KW-0547">Nucleotide-binding</keyword>
<proteinExistence type="predicted"/>
<keyword evidence="2 7" id="KW-0812">Transmembrane</keyword>
<dbReference type="InterPro" id="IPR036640">
    <property type="entry name" value="ABC1_TM_sf"/>
</dbReference>
<evidence type="ECO:0000256" key="1">
    <source>
        <dbReference type="ARBA" id="ARBA00004651"/>
    </source>
</evidence>
<dbReference type="EMBL" id="NAPY01000011">
    <property type="protein sequence ID" value="MUL36513.1"/>
    <property type="molecule type" value="Genomic_DNA"/>
</dbReference>
<dbReference type="OrthoDB" id="501491at2"/>
<feature type="transmembrane region" description="Helical" evidence="7">
    <location>
        <begin position="35"/>
        <end position="61"/>
    </location>
</feature>
<sequence length="616" mass="69765">MNSKIPLLFRNLLQATKIWQENYFLIREFRNFRRIAILAIVFTIIAAIFEGIGVGFILSFLQNVTNPDAQPIRTGIEWFDIWVLGVNAPASERIYRVCALILLTTVVRSLFTYLGRLYTQITQFKLVYFLRKRIFELFQSLSLRYFAKTRSGGLVHSITTEIMQIMQAFNFVSIILTKFTILFVYIISMFLLSWQLTIVSILLFSLISVGISSLLGRVREASFERTRAAKWYTSVSLEYIHGVRTVQAFAAYNFERKRFDEANSNFLKATTKAVSISSIIEPLSEGVATAILVGMLLLAFTVLIPAGQLQVSSLLTFLFVLLRIMPLRRQIDGARVQLSNCQGSFNNIKELLRIDDKPLFHNGNKKLFGLKQKIEFVRVDFGYDSDEIVLHDINLTIEKGKMTALVGASGAGKSTLVDLIPRFYDPTRGKVLIDGVDLREFNIYSFRNKLAVVSQDTYIFNTSVRENIAYALEDVDDATVIEAAKLANALEFIQDLPQGLDTQLGDRGVRLSGGQRQRIAIARALLRNPDILILDEATSALDSVSERLIQQSLEKLAVGRTVIAIAHRLSTIVRADKVVVLEQGRIIEQGGYQELLDRRGELWKYHQMQHEYSQAG</sequence>
<dbReference type="InterPro" id="IPR003439">
    <property type="entry name" value="ABC_transporter-like_ATP-bd"/>
</dbReference>
<evidence type="ECO:0000256" key="3">
    <source>
        <dbReference type="ARBA" id="ARBA00022741"/>
    </source>
</evidence>
<dbReference type="InterPro" id="IPR017871">
    <property type="entry name" value="ABC_transporter-like_CS"/>
</dbReference>
<feature type="transmembrane region" description="Helical" evidence="7">
    <location>
        <begin position="168"/>
        <end position="188"/>
    </location>
</feature>
<evidence type="ECO:0000259" key="9">
    <source>
        <dbReference type="PROSITE" id="PS50929"/>
    </source>
</evidence>
<dbReference type="RefSeq" id="WP_105218778.1">
    <property type="nucleotide sequence ID" value="NZ_CAWNSU010000012.1"/>
</dbReference>
<dbReference type="FunFam" id="3.40.50.300:FF:000218">
    <property type="entry name" value="Multidrug ABC transporter ATP-binding protein"/>
    <property type="match status" value="1"/>
</dbReference>
<evidence type="ECO:0000259" key="8">
    <source>
        <dbReference type="PROSITE" id="PS50893"/>
    </source>
</evidence>
<evidence type="ECO:0000256" key="4">
    <source>
        <dbReference type="ARBA" id="ARBA00022840"/>
    </source>
</evidence>
<keyword evidence="6 7" id="KW-0472">Membrane</keyword>
<accession>A0A6N8FTT6</accession>
<evidence type="ECO:0000256" key="5">
    <source>
        <dbReference type="ARBA" id="ARBA00022989"/>
    </source>
</evidence>
<dbReference type="GO" id="GO:0005524">
    <property type="term" value="F:ATP binding"/>
    <property type="evidence" value="ECO:0007669"/>
    <property type="project" value="UniProtKB-KW"/>
</dbReference>
<dbReference type="GO" id="GO:0015421">
    <property type="term" value="F:ABC-type oligopeptide transporter activity"/>
    <property type="evidence" value="ECO:0007669"/>
    <property type="project" value="TreeGrafter"/>
</dbReference>
<evidence type="ECO:0000256" key="2">
    <source>
        <dbReference type="ARBA" id="ARBA00022692"/>
    </source>
</evidence>
<dbReference type="SUPFAM" id="SSF52540">
    <property type="entry name" value="P-loop containing nucleoside triphosphate hydrolases"/>
    <property type="match status" value="1"/>
</dbReference>
<feature type="transmembrane region" description="Helical" evidence="7">
    <location>
        <begin position="194"/>
        <end position="215"/>
    </location>
</feature>
<protein>
    <submittedName>
        <fullName evidence="10">ABC transporter ATP-binding protein</fullName>
    </submittedName>
</protein>
<dbReference type="Pfam" id="PF00664">
    <property type="entry name" value="ABC_membrane"/>
    <property type="match status" value="1"/>
</dbReference>
<dbReference type="GO" id="GO:0016887">
    <property type="term" value="F:ATP hydrolysis activity"/>
    <property type="evidence" value="ECO:0007669"/>
    <property type="project" value="InterPro"/>
</dbReference>
<dbReference type="InterPro" id="IPR039421">
    <property type="entry name" value="Type_1_exporter"/>
</dbReference>
<dbReference type="GO" id="GO:0005886">
    <property type="term" value="C:plasma membrane"/>
    <property type="evidence" value="ECO:0007669"/>
    <property type="project" value="UniProtKB-SubCell"/>
</dbReference>
<organism evidence="10 11">
    <name type="scientific">Gloeocapsopsis dulcis AAB1 = 1H9</name>
    <dbReference type="NCBI Taxonomy" id="1433147"/>
    <lineage>
        <taxon>Bacteria</taxon>
        <taxon>Bacillati</taxon>
        <taxon>Cyanobacteriota</taxon>
        <taxon>Cyanophyceae</taxon>
        <taxon>Oscillatoriophycideae</taxon>
        <taxon>Chroococcales</taxon>
        <taxon>Chroococcaceae</taxon>
        <taxon>Gloeocapsopsis</taxon>
        <taxon>Gloeocapsopsis dulcis</taxon>
    </lineage>
</organism>
<evidence type="ECO:0000313" key="10">
    <source>
        <dbReference type="EMBL" id="MUL36513.1"/>
    </source>
</evidence>
<name>A0A6N8FTT6_9CHRO</name>